<evidence type="ECO:0000256" key="2">
    <source>
        <dbReference type="SAM" id="Phobius"/>
    </source>
</evidence>
<dbReference type="RefSeq" id="WP_088813408.1">
    <property type="nucleotide sequence ID" value="NZ_FYEX01000002.1"/>
</dbReference>
<name>A0A212U1Q4_9BURK</name>
<dbReference type="OrthoDB" id="9958278at2"/>
<reference evidence="3 4" key="1">
    <citation type="submission" date="2017-06" db="EMBL/GenBank/DDBJ databases">
        <authorList>
            <person name="Kim H.J."/>
            <person name="Triplett B.A."/>
        </authorList>
    </citation>
    <scope>NUCLEOTIDE SEQUENCE [LARGE SCALE GENOMIC DNA]</scope>
    <source>
        <strain evidence="3 4">MWH-VicM1</strain>
    </source>
</reference>
<dbReference type="EMBL" id="FYEX01000002">
    <property type="protein sequence ID" value="SNC72066.1"/>
    <property type="molecule type" value="Genomic_DNA"/>
</dbReference>
<keyword evidence="4" id="KW-1185">Reference proteome</keyword>
<gene>
    <name evidence="3" type="ORF">SAMN06295916_1472</name>
</gene>
<keyword evidence="2" id="KW-0472">Membrane</keyword>
<dbReference type="AlphaFoldDB" id="A0A212U1Q4"/>
<evidence type="ECO:0000313" key="4">
    <source>
        <dbReference type="Proteomes" id="UP000197215"/>
    </source>
</evidence>
<protein>
    <submittedName>
        <fullName evidence="3">Uncharacterized protein</fullName>
    </submittedName>
</protein>
<organism evidence="3 4">
    <name type="scientific">Polynucleobacter victoriensis</name>
    <dbReference type="NCBI Taxonomy" id="2049319"/>
    <lineage>
        <taxon>Bacteria</taxon>
        <taxon>Pseudomonadati</taxon>
        <taxon>Pseudomonadota</taxon>
        <taxon>Betaproteobacteria</taxon>
        <taxon>Burkholderiales</taxon>
        <taxon>Burkholderiaceae</taxon>
        <taxon>Polynucleobacter</taxon>
    </lineage>
</organism>
<feature type="compositionally biased region" description="Basic residues" evidence="1">
    <location>
        <begin position="46"/>
        <end position="55"/>
    </location>
</feature>
<keyword evidence="2" id="KW-0812">Transmembrane</keyword>
<sequence>MDQIWNELFTKENIQLICVPGFIIAFSIFAKYMEIRQDRKDAEARRKSKNKKLAKRERDDDMEKLPPFFM</sequence>
<keyword evidence="2" id="KW-1133">Transmembrane helix</keyword>
<proteinExistence type="predicted"/>
<evidence type="ECO:0000256" key="1">
    <source>
        <dbReference type="SAM" id="MobiDB-lite"/>
    </source>
</evidence>
<feature type="region of interest" description="Disordered" evidence="1">
    <location>
        <begin position="39"/>
        <end position="70"/>
    </location>
</feature>
<dbReference type="Proteomes" id="UP000197215">
    <property type="component" value="Unassembled WGS sequence"/>
</dbReference>
<accession>A0A212U1Q4</accession>
<feature type="transmembrane region" description="Helical" evidence="2">
    <location>
        <begin position="14"/>
        <end position="33"/>
    </location>
</feature>
<evidence type="ECO:0000313" key="3">
    <source>
        <dbReference type="EMBL" id="SNC72066.1"/>
    </source>
</evidence>